<evidence type="ECO:0000313" key="8">
    <source>
        <dbReference type="EMBL" id="KGA13110.1"/>
    </source>
</evidence>
<organism evidence="8">
    <name type="scientific">freshwater metagenome</name>
    <dbReference type="NCBI Taxonomy" id="449393"/>
    <lineage>
        <taxon>unclassified sequences</taxon>
        <taxon>metagenomes</taxon>
        <taxon>ecological metagenomes</taxon>
    </lineage>
</organism>
<evidence type="ECO:0000256" key="1">
    <source>
        <dbReference type="ARBA" id="ARBA00004141"/>
    </source>
</evidence>
<feature type="domain" description="ResB-like" evidence="7">
    <location>
        <begin position="26"/>
        <end position="481"/>
    </location>
</feature>
<protein>
    <recommendedName>
        <fullName evidence="7">ResB-like domain-containing protein</fullName>
    </recommendedName>
</protein>
<comment type="subcellular location">
    <subcellularLocation>
        <location evidence="1">Membrane</location>
        <topology evidence="1">Multi-pass membrane protein</topology>
    </subcellularLocation>
</comment>
<evidence type="ECO:0000256" key="4">
    <source>
        <dbReference type="ARBA" id="ARBA00022989"/>
    </source>
</evidence>
<evidence type="ECO:0000256" key="2">
    <source>
        <dbReference type="ARBA" id="ARBA00022692"/>
    </source>
</evidence>
<evidence type="ECO:0000256" key="3">
    <source>
        <dbReference type="ARBA" id="ARBA00022748"/>
    </source>
</evidence>
<dbReference type="EMBL" id="JNSK01000182">
    <property type="protein sequence ID" value="KGA13110.1"/>
    <property type="molecule type" value="Genomic_DNA"/>
</dbReference>
<feature type="transmembrane region" description="Helical" evidence="6">
    <location>
        <begin position="171"/>
        <end position="192"/>
    </location>
</feature>
<dbReference type="GO" id="GO:0017004">
    <property type="term" value="P:cytochrome complex assembly"/>
    <property type="evidence" value="ECO:0007669"/>
    <property type="project" value="UniProtKB-KW"/>
</dbReference>
<keyword evidence="5 6" id="KW-0472">Membrane</keyword>
<proteinExistence type="predicted"/>
<accession>A0A094PMZ2</accession>
<keyword evidence="2 6" id="KW-0812">Transmembrane</keyword>
<keyword evidence="3" id="KW-0201">Cytochrome c-type biogenesis</keyword>
<feature type="transmembrane region" description="Helical" evidence="6">
    <location>
        <begin position="83"/>
        <end position="101"/>
    </location>
</feature>
<evidence type="ECO:0000259" key="7">
    <source>
        <dbReference type="Pfam" id="PF05140"/>
    </source>
</evidence>
<evidence type="ECO:0000256" key="6">
    <source>
        <dbReference type="SAM" id="Phobius"/>
    </source>
</evidence>
<dbReference type="PANTHER" id="PTHR31566:SF0">
    <property type="entry name" value="CYTOCHROME C BIOGENESIS PROTEIN CCS1, CHLOROPLASTIC"/>
    <property type="match status" value="1"/>
</dbReference>
<dbReference type="GO" id="GO:0016020">
    <property type="term" value="C:membrane"/>
    <property type="evidence" value="ECO:0007669"/>
    <property type="project" value="UniProtKB-SubCell"/>
</dbReference>
<comment type="caution">
    <text evidence="8">The sequence shown here is derived from an EMBL/GenBank/DDBJ whole genome shotgun (WGS) entry which is preliminary data.</text>
</comment>
<gene>
    <name evidence="8" type="ORF">GM50_23055</name>
</gene>
<dbReference type="AlphaFoldDB" id="A0A094PMZ2"/>
<dbReference type="InterPro" id="IPR023494">
    <property type="entry name" value="Cyt_c_bgen_Ccs1/CcsB/ResB"/>
</dbReference>
<name>A0A094PMZ2_9ZZZZ</name>
<sequence>MTTEPTLPELGAIGLLRFMWRQLTSMRTALILLMMLGVAAIPGSFIPQRAQNPMAVRQYYIDSPELARWIERFSGFTVYSSPWFSAIYILLFISLIGCVLPRTFEHFKAMRALPPLTPRNLSRMESFQQFAGNGSELDKAQSWFKKERFRVRNEEGAISAEKGYLRETGNLLFHLSLILILIGVSVGSLFGMRGEAIVNKGERFISLATSYDNLSFGKLVNEDSLQPFIIEVVDFVAKYDPVTNAPLDYTATVRVTNPGETTSTIKTVKVNSPLTFGNTRVYLQANGYSPIVTVRDSSGQVALQGPIPFLPQDGNLRSIGSIKVPDANPQLGFVASFYPTFAREGGEGGISVFPEALDPKLLFSIWKGDLGLDSGIPQSVYRIDTSKMKRIALDSLKPGETFSYPEGSIKFETFVPWINLQIVDDPGKDYALYGAIAAILGLLASLFGRRRRIWIRITSTGVVEVAGLAKNGAPGLDAEIERFVTHLKKER</sequence>
<dbReference type="Pfam" id="PF05140">
    <property type="entry name" value="ResB"/>
    <property type="match status" value="1"/>
</dbReference>
<reference evidence="8" key="1">
    <citation type="submission" date="2014-05" db="EMBL/GenBank/DDBJ databases">
        <title>Key roles for freshwater Actinobacteria revealed by deep metagenomic sequencing.</title>
        <authorList>
            <person name="Ghai R."/>
            <person name="Mizuno C.M."/>
            <person name="Picazo A."/>
            <person name="Camacho A."/>
            <person name="Rodriguez-Valera F."/>
        </authorList>
    </citation>
    <scope>NUCLEOTIDE SEQUENCE</scope>
</reference>
<dbReference type="PANTHER" id="PTHR31566">
    <property type="entry name" value="CYTOCHROME C BIOGENESIS PROTEIN CCS1, CHLOROPLASTIC"/>
    <property type="match status" value="1"/>
</dbReference>
<feature type="transmembrane region" description="Helical" evidence="6">
    <location>
        <begin position="430"/>
        <end position="448"/>
    </location>
</feature>
<feature type="transmembrane region" description="Helical" evidence="6">
    <location>
        <begin position="28"/>
        <end position="46"/>
    </location>
</feature>
<evidence type="ECO:0000256" key="5">
    <source>
        <dbReference type="ARBA" id="ARBA00023136"/>
    </source>
</evidence>
<dbReference type="InterPro" id="IPR007816">
    <property type="entry name" value="ResB-like_domain"/>
</dbReference>
<keyword evidence="4 6" id="KW-1133">Transmembrane helix</keyword>